<dbReference type="Gene3D" id="1.20.1250.20">
    <property type="entry name" value="MFS general substrate transporter like domains"/>
    <property type="match status" value="2"/>
</dbReference>
<feature type="transmembrane region" description="Helical" evidence="7">
    <location>
        <begin position="66"/>
        <end position="86"/>
    </location>
</feature>
<evidence type="ECO:0000259" key="8">
    <source>
        <dbReference type="PROSITE" id="PS50850"/>
    </source>
</evidence>
<dbReference type="CDD" id="cd17369">
    <property type="entry name" value="MFS_ShiA_like"/>
    <property type="match status" value="1"/>
</dbReference>
<feature type="transmembrane region" description="Helical" evidence="7">
    <location>
        <begin position="288"/>
        <end position="310"/>
    </location>
</feature>
<protein>
    <submittedName>
        <fullName evidence="9">Metabolite-proton symporter</fullName>
    </submittedName>
</protein>
<dbReference type="PROSITE" id="PS50850">
    <property type="entry name" value="MFS"/>
    <property type="match status" value="1"/>
</dbReference>
<comment type="subcellular location">
    <subcellularLocation>
        <location evidence="1">Cell membrane</location>
        <topology evidence="1">Multi-pass membrane protein</topology>
    </subcellularLocation>
</comment>
<dbReference type="PANTHER" id="PTHR43045:SF2">
    <property type="entry name" value="INNER MEMBRANE METABOLITE TRANSPORT PROTEIN YHJE"/>
    <property type="match status" value="1"/>
</dbReference>
<organism evidence="9 10">
    <name type="scientific">Silvibacterium bohemicum</name>
    <dbReference type="NCBI Taxonomy" id="1577686"/>
    <lineage>
        <taxon>Bacteria</taxon>
        <taxon>Pseudomonadati</taxon>
        <taxon>Acidobacteriota</taxon>
        <taxon>Terriglobia</taxon>
        <taxon>Terriglobales</taxon>
        <taxon>Acidobacteriaceae</taxon>
        <taxon>Silvibacterium</taxon>
    </lineage>
</organism>
<dbReference type="EMBL" id="JACHEK010000015">
    <property type="protein sequence ID" value="MBB6147386.1"/>
    <property type="molecule type" value="Genomic_DNA"/>
</dbReference>
<keyword evidence="5 7" id="KW-1133">Transmembrane helix</keyword>
<feature type="transmembrane region" description="Helical" evidence="7">
    <location>
        <begin position="98"/>
        <end position="116"/>
    </location>
</feature>
<dbReference type="InterPro" id="IPR011701">
    <property type="entry name" value="MFS"/>
</dbReference>
<dbReference type="PANTHER" id="PTHR43045">
    <property type="entry name" value="SHIKIMATE TRANSPORTER"/>
    <property type="match status" value="1"/>
</dbReference>
<dbReference type="GO" id="GO:0005886">
    <property type="term" value="C:plasma membrane"/>
    <property type="evidence" value="ECO:0007669"/>
    <property type="project" value="UniProtKB-SubCell"/>
</dbReference>
<reference evidence="9 10" key="1">
    <citation type="submission" date="2020-08" db="EMBL/GenBank/DDBJ databases">
        <title>Genomic Encyclopedia of Type Strains, Phase IV (KMG-IV): sequencing the most valuable type-strain genomes for metagenomic binning, comparative biology and taxonomic classification.</title>
        <authorList>
            <person name="Goeker M."/>
        </authorList>
    </citation>
    <scope>NUCLEOTIDE SEQUENCE [LARGE SCALE GENOMIC DNA]</scope>
    <source>
        <strain evidence="9 10">DSM 103733</strain>
    </source>
</reference>
<evidence type="ECO:0000256" key="2">
    <source>
        <dbReference type="ARBA" id="ARBA00022448"/>
    </source>
</evidence>
<evidence type="ECO:0000313" key="10">
    <source>
        <dbReference type="Proteomes" id="UP000538666"/>
    </source>
</evidence>
<evidence type="ECO:0000313" key="9">
    <source>
        <dbReference type="EMBL" id="MBB6147386.1"/>
    </source>
</evidence>
<feature type="transmembrane region" description="Helical" evidence="7">
    <location>
        <begin position="317"/>
        <end position="338"/>
    </location>
</feature>
<feature type="transmembrane region" description="Helical" evidence="7">
    <location>
        <begin position="409"/>
        <end position="427"/>
    </location>
</feature>
<feature type="domain" description="Major facilitator superfamily (MFS) profile" evidence="8">
    <location>
        <begin position="25"/>
        <end position="432"/>
    </location>
</feature>
<keyword evidence="2" id="KW-0813">Transport</keyword>
<keyword evidence="10" id="KW-1185">Reference proteome</keyword>
<feature type="transmembrane region" description="Helical" evidence="7">
    <location>
        <begin position="344"/>
        <end position="365"/>
    </location>
</feature>
<dbReference type="GO" id="GO:0022857">
    <property type="term" value="F:transmembrane transporter activity"/>
    <property type="evidence" value="ECO:0007669"/>
    <property type="project" value="InterPro"/>
</dbReference>
<evidence type="ECO:0000256" key="1">
    <source>
        <dbReference type="ARBA" id="ARBA00004651"/>
    </source>
</evidence>
<dbReference type="SUPFAM" id="SSF103473">
    <property type="entry name" value="MFS general substrate transporter"/>
    <property type="match status" value="1"/>
</dbReference>
<accession>A0A841K1F5</accession>
<dbReference type="InterPro" id="IPR036259">
    <property type="entry name" value="MFS_trans_sf"/>
</dbReference>
<keyword evidence="4 7" id="KW-0812">Transmembrane</keyword>
<evidence type="ECO:0000256" key="5">
    <source>
        <dbReference type="ARBA" id="ARBA00022989"/>
    </source>
</evidence>
<dbReference type="Pfam" id="PF07690">
    <property type="entry name" value="MFS_1"/>
    <property type="match status" value="1"/>
</dbReference>
<feature type="transmembrane region" description="Helical" evidence="7">
    <location>
        <begin position="128"/>
        <end position="151"/>
    </location>
</feature>
<feature type="transmembrane region" description="Helical" evidence="7">
    <location>
        <begin position="252"/>
        <end position="276"/>
    </location>
</feature>
<feature type="transmembrane region" description="Helical" evidence="7">
    <location>
        <begin position="25"/>
        <end position="46"/>
    </location>
</feature>
<evidence type="ECO:0000256" key="6">
    <source>
        <dbReference type="ARBA" id="ARBA00023136"/>
    </source>
</evidence>
<keyword evidence="3" id="KW-1003">Cell membrane</keyword>
<proteinExistence type="predicted"/>
<gene>
    <name evidence="9" type="ORF">HNQ77_005382</name>
</gene>
<evidence type="ECO:0000256" key="3">
    <source>
        <dbReference type="ARBA" id="ARBA00022475"/>
    </source>
</evidence>
<keyword evidence="6 7" id="KW-0472">Membrane</keyword>
<dbReference type="Proteomes" id="UP000538666">
    <property type="component" value="Unassembled WGS sequence"/>
</dbReference>
<comment type="caution">
    <text evidence="9">The sequence shown here is derived from an EMBL/GenBank/DDBJ whole genome shotgun (WGS) entry which is preliminary data.</text>
</comment>
<sequence>MKQNSSLGEAMAGTQQKSVNSRRQILFASMIGTTIEFFDFYIYATAAVLVFPRLFFPASDPSSSTLASLATFGIAFIARPIGSALFGHFGDRIGRKRTLVLALLTMGLATFMIGVLPTYRSIGIASPLILALCRFGQGIGLGGEWGGAVLLAAENAPPKKRALYGIFPQLGAPIGFLISGTTFLLLSRWLTEEQFFNFGWRLPFLASAVLVILGLYVRLTIAETPVFQASIERGETVAVPMSTVFRRYLGPLVASVFVCLATFVLFYLMTVFALSWGTSVLHYSRSSFLLIQLLGVLVFALTIPISSVLAEHGRRRVMFVVTALIAVFGLVLAPLFTAGIVGTTAMLCIGLALMGFTWGPLGTLVSELFPTPIRYTGSSLALSFAGILGASLAPYIATWLAKTYGLQYVGYYLTGSAILTFLGLLAIKETKDKDLTASLS</sequence>
<name>A0A841K1F5_9BACT</name>
<dbReference type="FunFam" id="1.20.1250.20:FF:000001">
    <property type="entry name" value="Dicarboxylate MFS transporter"/>
    <property type="match status" value="1"/>
</dbReference>
<evidence type="ECO:0000256" key="4">
    <source>
        <dbReference type="ARBA" id="ARBA00022692"/>
    </source>
</evidence>
<feature type="transmembrane region" description="Helical" evidence="7">
    <location>
        <begin position="198"/>
        <end position="217"/>
    </location>
</feature>
<feature type="transmembrane region" description="Helical" evidence="7">
    <location>
        <begin position="163"/>
        <end position="186"/>
    </location>
</feature>
<dbReference type="AlphaFoldDB" id="A0A841K1F5"/>
<feature type="transmembrane region" description="Helical" evidence="7">
    <location>
        <begin position="377"/>
        <end position="397"/>
    </location>
</feature>
<evidence type="ECO:0000256" key="7">
    <source>
        <dbReference type="SAM" id="Phobius"/>
    </source>
</evidence>
<dbReference type="InterPro" id="IPR020846">
    <property type="entry name" value="MFS_dom"/>
</dbReference>